<evidence type="ECO:0000256" key="2">
    <source>
        <dbReference type="SAM" id="Coils"/>
    </source>
</evidence>
<dbReference type="PANTHER" id="PTHR18870:SF9">
    <property type="entry name" value="PROTEIN TAG-278-RELATED"/>
    <property type="match status" value="1"/>
</dbReference>
<dbReference type="KEGG" id="pmrn:116941341"/>
<feature type="domain" description="Protein FAM184A/B N-terminal" evidence="4">
    <location>
        <begin position="52"/>
        <end position="246"/>
    </location>
</feature>
<sequence length="1175" mass="134031">MATGMSWQYYNSGGGGGGGGGAGSTRIAGTSLEYGQEMHLKMSKKIAQLTKVIYALNTKNDEHEAAVSVLREAHAEEMQQFAAETRHRLLRYQSRLGVESELREKARSLEEALASEGSLRRQAQEQLEAYRRHVEERDAGRDAEHADRILALSTQMLDMKRDFEAKILGFTSLQKRLEEEKEAALAEARASHDRALQELEQGRDAEHSQMAAESHARAEREHAEAERLRAEGERLRGETERLASEVRRLEGEREAGEAEVRAGYEQQLQELRGAKHESRLAEWEEHEQRLHQEFQAHADELQRGWEAREGSLRGFMEKQRAELQLNQAQVATFREQGEQLHRDLGLAHEGKQDAERRLAEARQEASSSQARLADTQRELATVRDQLQDQAAQLLSRAKRIGSLEASQMADHANIRDLVEQASRLREKLSQAEGERTVLKQHETMLHSLESEKRLLSERHERELARAREAAAEERRALEERHRADTDAAALRDRQLAEEAHCAAEGATRALRQELEEKMDQLRQQLDTERAQLQEQNSVHEQLTAKLQSANQEVSRLEELVRSGEQGLGSATSHIAGLRDTAEKLQRELDAARTELHNSRATAATLQKKIDEQKQEHQTKVSTLQEDRKIKLEQVTRDLEQKWEATLRSKCERLREELEAQHAQSKRTALEQLSQVKDQELAATRDGWQRKIQDLLDQRKSLGESLQKAIANISLLKQNLELQLTQSQDSLQRLQAQYGLERERTREHLADAQRDYEERVAAIEERHRAAAQAAEAQRLRKNSELEERLGRQREEALAALRIEHGTAVATLLDRTHGELSAERERWREKKQRELEALRVELSQQHVASMERAGSAHQQQLAAIRLELEQARTAARLKEEERARLAERLRDEGQKQERLLAQLEAEVARLRGDIASISRELELKGQEVLKIRSETNQQIRVQEQESGRRLEMEMNRLNADHLRNKQSMLGDFNQAQELLKDKISVLEIAIEEAQERYERREPRPEDLTIISELRASLSDRELLIKKLVEEKKFYQLELVNRETNFNKMFNANPTVGVINPLMKQKKGSEKLPNRFTSAPNLSQLEAAHSSLAAGNAVNQGGGSMLPTAFSNGPSRLSPIPSLPTHERAFPLARPLPPPAAMVSGDHKKSLSSIPDEAALEVGCDPQREEWFTRYFSF</sequence>
<feature type="region of interest" description="Disordered" evidence="3">
    <location>
        <begin position="349"/>
        <end position="372"/>
    </location>
</feature>
<dbReference type="Pfam" id="PF15665">
    <property type="entry name" value="FAM184"/>
    <property type="match status" value="1"/>
</dbReference>
<evidence type="ECO:0000313" key="5">
    <source>
        <dbReference type="Proteomes" id="UP001318040"/>
    </source>
</evidence>
<accession>A0AAJ7SZR4</accession>
<dbReference type="RefSeq" id="XP_032808229.1">
    <property type="nucleotide sequence ID" value="XM_032952338.1"/>
</dbReference>
<dbReference type="PANTHER" id="PTHR18870">
    <property type="entry name" value="PROTEIN TAG-278-RELATED"/>
    <property type="match status" value="1"/>
</dbReference>
<organism evidence="5 6">
    <name type="scientific">Petromyzon marinus</name>
    <name type="common">Sea lamprey</name>
    <dbReference type="NCBI Taxonomy" id="7757"/>
    <lineage>
        <taxon>Eukaryota</taxon>
        <taxon>Metazoa</taxon>
        <taxon>Chordata</taxon>
        <taxon>Craniata</taxon>
        <taxon>Vertebrata</taxon>
        <taxon>Cyclostomata</taxon>
        <taxon>Hyperoartia</taxon>
        <taxon>Petromyzontiformes</taxon>
        <taxon>Petromyzontidae</taxon>
        <taxon>Petromyzon</taxon>
    </lineage>
</organism>
<feature type="coiled-coil region" evidence="2">
    <location>
        <begin position="504"/>
        <end position="667"/>
    </location>
</feature>
<name>A0AAJ7SZR4_PETMA</name>
<feature type="region of interest" description="Disordered" evidence="3">
    <location>
        <begin position="200"/>
        <end position="236"/>
    </location>
</feature>
<dbReference type="Proteomes" id="UP001318040">
    <property type="component" value="Chromosome 11"/>
</dbReference>
<proteinExistence type="predicted"/>
<dbReference type="InterPro" id="IPR039478">
    <property type="entry name" value="FAM184A/B_N"/>
</dbReference>
<keyword evidence="1 2" id="KW-0175">Coiled coil</keyword>
<feature type="coiled-coil region" evidence="2">
    <location>
        <begin position="691"/>
        <end position="772"/>
    </location>
</feature>
<dbReference type="AlphaFoldDB" id="A0AAJ7SZR4"/>
<reference evidence="6" key="1">
    <citation type="submission" date="2025-08" db="UniProtKB">
        <authorList>
            <consortium name="RefSeq"/>
        </authorList>
    </citation>
    <scope>IDENTIFICATION</scope>
    <source>
        <tissue evidence="6">Sperm</tissue>
    </source>
</reference>
<gene>
    <name evidence="6" type="primary">FAM184A</name>
</gene>
<keyword evidence="5" id="KW-1185">Reference proteome</keyword>
<evidence type="ECO:0000259" key="4">
    <source>
        <dbReference type="Pfam" id="PF15665"/>
    </source>
</evidence>
<evidence type="ECO:0000256" key="3">
    <source>
        <dbReference type="SAM" id="MobiDB-lite"/>
    </source>
</evidence>
<feature type="compositionally biased region" description="Basic and acidic residues" evidence="3">
    <location>
        <begin position="214"/>
        <end position="236"/>
    </location>
</feature>
<feature type="compositionally biased region" description="Basic and acidic residues" evidence="3">
    <location>
        <begin position="349"/>
        <end position="363"/>
    </location>
</feature>
<evidence type="ECO:0000256" key="1">
    <source>
        <dbReference type="ARBA" id="ARBA00023054"/>
    </source>
</evidence>
<protein>
    <submittedName>
        <fullName evidence="6">Protein FAM184A isoform X1</fullName>
    </submittedName>
</protein>
<evidence type="ECO:0000313" key="6">
    <source>
        <dbReference type="RefSeq" id="XP_032808229.1"/>
    </source>
</evidence>
<dbReference type="CTD" id="79632"/>
<feature type="coiled-coil region" evidence="2">
    <location>
        <begin position="826"/>
        <end position="918"/>
    </location>
</feature>